<dbReference type="AlphaFoldDB" id="A0A5B7HQ99"/>
<accession>A0A5B7HQ99</accession>
<protein>
    <submittedName>
        <fullName evidence="1">Uncharacterized protein</fullName>
    </submittedName>
</protein>
<proteinExistence type="predicted"/>
<dbReference type="OrthoDB" id="10253869at2759"/>
<sequence>MLIALLILPTACLSSCVLGPQGFPHPLILTLFISNMDNSKHELGKEPVVLSWQGCKPLPTIPDISFAVFMLEAMAKVVKRDNGAIAVVRN</sequence>
<dbReference type="EMBL" id="VSRR010040468">
    <property type="protein sequence ID" value="MPC75141.1"/>
    <property type="molecule type" value="Genomic_DNA"/>
</dbReference>
<gene>
    <name evidence="1" type="ORF">E2C01_069526</name>
</gene>
<keyword evidence="2" id="KW-1185">Reference proteome</keyword>
<comment type="caution">
    <text evidence="1">The sequence shown here is derived from an EMBL/GenBank/DDBJ whole genome shotgun (WGS) entry which is preliminary data.</text>
</comment>
<organism evidence="1 2">
    <name type="scientific">Portunus trituberculatus</name>
    <name type="common">Swimming crab</name>
    <name type="synonym">Neptunus trituberculatus</name>
    <dbReference type="NCBI Taxonomy" id="210409"/>
    <lineage>
        <taxon>Eukaryota</taxon>
        <taxon>Metazoa</taxon>
        <taxon>Ecdysozoa</taxon>
        <taxon>Arthropoda</taxon>
        <taxon>Crustacea</taxon>
        <taxon>Multicrustacea</taxon>
        <taxon>Malacostraca</taxon>
        <taxon>Eumalacostraca</taxon>
        <taxon>Eucarida</taxon>
        <taxon>Decapoda</taxon>
        <taxon>Pleocyemata</taxon>
        <taxon>Brachyura</taxon>
        <taxon>Eubrachyura</taxon>
        <taxon>Portunoidea</taxon>
        <taxon>Portunidae</taxon>
        <taxon>Portuninae</taxon>
        <taxon>Portunus</taxon>
    </lineage>
</organism>
<reference evidence="1 2" key="1">
    <citation type="submission" date="2019-05" db="EMBL/GenBank/DDBJ databases">
        <title>Another draft genome of Portunus trituberculatus and its Hox gene families provides insights of decapod evolution.</title>
        <authorList>
            <person name="Jeong J.-H."/>
            <person name="Song I."/>
            <person name="Kim S."/>
            <person name="Choi T."/>
            <person name="Kim D."/>
            <person name="Ryu S."/>
            <person name="Kim W."/>
        </authorList>
    </citation>
    <scope>NUCLEOTIDE SEQUENCE [LARGE SCALE GENOMIC DNA]</scope>
    <source>
        <tissue evidence="1">Muscle</tissue>
    </source>
</reference>
<name>A0A5B7HQ99_PORTR</name>
<evidence type="ECO:0000313" key="2">
    <source>
        <dbReference type="Proteomes" id="UP000324222"/>
    </source>
</evidence>
<evidence type="ECO:0000313" key="1">
    <source>
        <dbReference type="EMBL" id="MPC75141.1"/>
    </source>
</evidence>
<dbReference type="Proteomes" id="UP000324222">
    <property type="component" value="Unassembled WGS sequence"/>
</dbReference>